<dbReference type="InterPro" id="IPR027474">
    <property type="entry name" value="L-asparaginase_N"/>
</dbReference>
<dbReference type="InterPro" id="IPR006034">
    <property type="entry name" value="Asparaginase/glutaminase-like"/>
</dbReference>
<dbReference type="EMBL" id="MFFM01000028">
    <property type="protein sequence ID" value="OGF12918.1"/>
    <property type="molecule type" value="Genomic_DNA"/>
</dbReference>
<gene>
    <name evidence="8" type="ORF">A2024_11880</name>
</gene>
<feature type="active site" evidence="5">
    <location>
        <position position="91"/>
    </location>
</feature>
<feature type="domain" description="Asparaginase/glutaminase C-terminal" evidence="7">
    <location>
        <begin position="209"/>
        <end position="324"/>
    </location>
</feature>
<reference evidence="8 9" key="1">
    <citation type="journal article" date="2016" name="Nat. Commun.">
        <title>Thousands of microbial genomes shed light on interconnected biogeochemical processes in an aquifer system.</title>
        <authorList>
            <person name="Anantharaman K."/>
            <person name="Brown C.T."/>
            <person name="Hug L.A."/>
            <person name="Sharon I."/>
            <person name="Castelle C.J."/>
            <person name="Probst A.J."/>
            <person name="Thomas B.C."/>
            <person name="Singh A."/>
            <person name="Wilkins M.J."/>
            <person name="Karaoz U."/>
            <person name="Brodie E.L."/>
            <person name="Williams K.H."/>
            <person name="Hubbard S.S."/>
            <person name="Banfield J.F."/>
        </authorList>
    </citation>
    <scope>NUCLEOTIDE SEQUENCE [LARGE SCALE GENOMIC DNA]</scope>
</reference>
<comment type="similarity">
    <text evidence="1">Belongs to the asparaginase 1 family.</text>
</comment>
<keyword evidence="2" id="KW-0378">Hydrolase</keyword>
<dbReference type="PROSITE" id="PS51732">
    <property type="entry name" value="ASN_GLN_ASE_3"/>
    <property type="match status" value="1"/>
</dbReference>
<dbReference type="GO" id="GO:0006528">
    <property type="term" value="P:asparagine metabolic process"/>
    <property type="evidence" value="ECO:0007669"/>
    <property type="project" value="InterPro"/>
</dbReference>
<dbReference type="AlphaFoldDB" id="A0A1F5REV8"/>
<dbReference type="GO" id="GO:0004067">
    <property type="term" value="F:asparaginase activity"/>
    <property type="evidence" value="ECO:0007669"/>
    <property type="project" value="UniProtKB-UniRule"/>
</dbReference>
<dbReference type="InterPro" id="IPR037152">
    <property type="entry name" value="L-asparaginase_N_sf"/>
</dbReference>
<dbReference type="FunFam" id="3.40.50.1170:FF:000001">
    <property type="entry name" value="L-asparaginase 2"/>
    <property type="match status" value="1"/>
</dbReference>
<name>A0A1F5REV8_9BACT</name>
<feature type="active site" description="O-isoaspartyl threonine intermediate" evidence="3">
    <location>
        <position position="14"/>
    </location>
</feature>
<dbReference type="PANTHER" id="PTHR11707">
    <property type="entry name" value="L-ASPARAGINASE"/>
    <property type="match status" value="1"/>
</dbReference>
<dbReference type="PIRSF" id="PIRSF500176">
    <property type="entry name" value="L_ASNase"/>
    <property type="match status" value="1"/>
</dbReference>
<dbReference type="InterPro" id="IPR004550">
    <property type="entry name" value="AsnASE_II"/>
</dbReference>
<evidence type="ECO:0000256" key="4">
    <source>
        <dbReference type="PROSITE-ProRule" id="PRU10099"/>
    </source>
</evidence>
<proteinExistence type="inferred from homology"/>
<dbReference type="InterPro" id="IPR027473">
    <property type="entry name" value="L-asparaginase_C"/>
</dbReference>
<evidence type="ECO:0000256" key="3">
    <source>
        <dbReference type="PIRSR" id="PIRSR001220-1"/>
    </source>
</evidence>
<feature type="active site" evidence="4">
    <location>
        <position position="14"/>
    </location>
</feature>
<dbReference type="InterPro" id="IPR020827">
    <property type="entry name" value="Asparaginase/glutaminase_AS1"/>
</dbReference>
<dbReference type="PRINTS" id="PR00139">
    <property type="entry name" value="ASNGLNASE"/>
</dbReference>
<dbReference type="InterPro" id="IPR040919">
    <property type="entry name" value="Asparaginase_C"/>
</dbReference>
<feature type="domain" description="L-asparaginase N-terminal" evidence="6">
    <location>
        <begin position="5"/>
        <end position="196"/>
    </location>
</feature>
<evidence type="ECO:0000256" key="1">
    <source>
        <dbReference type="ARBA" id="ARBA00010518"/>
    </source>
</evidence>
<evidence type="ECO:0000256" key="2">
    <source>
        <dbReference type="ARBA" id="ARBA00022801"/>
    </source>
</evidence>
<dbReference type="PROSITE" id="PS00917">
    <property type="entry name" value="ASN_GLN_ASE_2"/>
    <property type="match status" value="1"/>
</dbReference>
<evidence type="ECO:0000313" key="8">
    <source>
        <dbReference type="EMBL" id="OGF12918.1"/>
    </source>
</evidence>
<comment type="caution">
    <text evidence="8">The sequence shown here is derived from an EMBL/GenBank/DDBJ whole genome shotgun (WGS) entry which is preliminary data.</text>
</comment>
<sequence length="333" mass="36583">MTKPKIAIIFTGGTISMKSSKKSGGAVPAFKGRDILKLLPVINKNFKIEVHDFGQYPGPHITPEMMLEISLIARKYLARSDIMGLIVTHGTDTLEETAYFLDLTIHSPKPVVVVGAMKDCTELGWDGPANLMGAARTAVSPDARNKGVLVFLNNTINSAGEVTKTSTDSFETFRSPDLGPLGWVDQDRVLFYRQPMYREHYPVRGIEPRVDLFKMAVGMDSRLIEYAVDSGAKGLVVEGMGRGNIPPDVVPGIEYAIAKKIPVVLCSRCIGGRVLGTYAYPGGGAQLIKKGIILGGHLPGQKARIKLMILLGRRMDPMQIKEFFERFEYPCER</sequence>
<dbReference type="InterPro" id="IPR036152">
    <property type="entry name" value="Asp/glu_Ase-like_sf"/>
</dbReference>
<dbReference type="PANTHER" id="PTHR11707:SF28">
    <property type="entry name" value="60 KDA LYSOPHOSPHOLIPASE"/>
    <property type="match status" value="1"/>
</dbReference>
<dbReference type="SUPFAM" id="SSF53774">
    <property type="entry name" value="Glutaminase/Asparaginase"/>
    <property type="match status" value="1"/>
</dbReference>
<dbReference type="PROSITE" id="PS00144">
    <property type="entry name" value="ASN_GLN_ASE_1"/>
    <property type="match status" value="1"/>
</dbReference>
<dbReference type="Pfam" id="PF17763">
    <property type="entry name" value="Asparaginase_C"/>
    <property type="match status" value="1"/>
</dbReference>
<evidence type="ECO:0000313" key="9">
    <source>
        <dbReference type="Proteomes" id="UP000177230"/>
    </source>
</evidence>
<dbReference type="CDD" id="cd08964">
    <property type="entry name" value="L-asparaginase_II"/>
    <property type="match status" value="1"/>
</dbReference>
<evidence type="ECO:0000259" key="6">
    <source>
        <dbReference type="Pfam" id="PF00710"/>
    </source>
</evidence>
<dbReference type="SMART" id="SM00870">
    <property type="entry name" value="Asparaginase"/>
    <property type="match status" value="1"/>
</dbReference>
<dbReference type="InterPro" id="IPR027475">
    <property type="entry name" value="Asparaginase/glutaminase_AS2"/>
</dbReference>
<dbReference type="Proteomes" id="UP000177230">
    <property type="component" value="Unassembled WGS sequence"/>
</dbReference>
<dbReference type="Pfam" id="PF00710">
    <property type="entry name" value="Asparaginase"/>
    <property type="match status" value="1"/>
</dbReference>
<dbReference type="Gene3D" id="3.40.50.1170">
    <property type="entry name" value="L-asparaginase, N-terminal domain"/>
    <property type="match status" value="1"/>
</dbReference>
<accession>A0A1F5REV8</accession>
<dbReference type="Gene3D" id="3.40.50.40">
    <property type="match status" value="1"/>
</dbReference>
<evidence type="ECO:0000256" key="5">
    <source>
        <dbReference type="PROSITE-ProRule" id="PRU10100"/>
    </source>
</evidence>
<dbReference type="PIRSF" id="PIRSF001220">
    <property type="entry name" value="L-ASNase_gatD"/>
    <property type="match status" value="1"/>
</dbReference>
<protein>
    <submittedName>
        <fullName evidence="8">L-asparaginase</fullName>
    </submittedName>
</protein>
<evidence type="ECO:0000259" key="7">
    <source>
        <dbReference type="Pfam" id="PF17763"/>
    </source>
</evidence>
<organism evidence="8 9">
    <name type="scientific">Candidatus Edwardsbacteria bacterium GWF2_54_11</name>
    <dbReference type="NCBI Taxonomy" id="1817851"/>
    <lineage>
        <taxon>Bacteria</taxon>
        <taxon>Candidatus Edwardsiibacteriota</taxon>
    </lineage>
</organism>